<comment type="caution">
    <text evidence="1">The sequence shown here is derived from an EMBL/GenBank/DDBJ whole genome shotgun (WGS) entry which is preliminary data.</text>
</comment>
<protein>
    <submittedName>
        <fullName evidence="1">Uncharacterized protein</fullName>
    </submittedName>
</protein>
<dbReference type="Proteomes" id="UP001461498">
    <property type="component" value="Unassembled WGS sequence"/>
</dbReference>
<evidence type="ECO:0000313" key="2">
    <source>
        <dbReference type="Proteomes" id="UP001461498"/>
    </source>
</evidence>
<gene>
    <name evidence="1" type="ORF">O3M35_000729</name>
</gene>
<name>A0AAW1DMS6_9HEMI</name>
<accession>A0AAW1DMS6</accession>
<organism evidence="1 2">
    <name type="scientific">Rhynocoris fuscipes</name>
    <dbReference type="NCBI Taxonomy" id="488301"/>
    <lineage>
        <taxon>Eukaryota</taxon>
        <taxon>Metazoa</taxon>
        <taxon>Ecdysozoa</taxon>
        <taxon>Arthropoda</taxon>
        <taxon>Hexapoda</taxon>
        <taxon>Insecta</taxon>
        <taxon>Pterygota</taxon>
        <taxon>Neoptera</taxon>
        <taxon>Paraneoptera</taxon>
        <taxon>Hemiptera</taxon>
        <taxon>Heteroptera</taxon>
        <taxon>Panheteroptera</taxon>
        <taxon>Cimicomorpha</taxon>
        <taxon>Reduviidae</taxon>
        <taxon>Harpactorinae</taxon>
        <taxon>Harpactorini</taxon>
        <taxon>Rhynocoris</taxon>
    </lineage>
</organism>
<dbReference type="AlphaFoldDB" id="A0AAW1DMS6"/>
<sequence>MEMLLSEISIIRPLCRDILFGNEQHRIHMFGPLIYEVDDLYRKAKMKALPPWTVNCELTLKIARCTKLFTEYIMDRMDTEKRCGGLIIDLINLIINKQYKISVQYYPIKESCDIHVVYVYENPQFLSRLPRFSLSDESTITSEDRKNILMYLLSLVRINNRIVLREEQFLRESELTVRTNFTTHALSVPPTNWLYRDVRSYNECLPNPSREILKTDEDFLIQEEYATPSFKFEIERKGCKNNSNNALQFQANASYICNLLEKAVT</sequence>
<proteinExistence type="predicted"/>
<evidence type="ECO:0000313" key="1">
    <source>
        <dbReference type="EMBL" id="KAK9512263.1"/>
    </source>
</evidence>
<reference evidence="1 2" key="1">
    <citation type="submission" date="2022-12" db="EMBL/GenBank/DDBJ databases">
        <title>Chromosome-level genome assembly of true bugs.</title>
        <authorList>
            <person name="Ma L."/>
            <person name="Li H."/>
        </authorList>
    </citation>
    <scope>NUCLEOTIDE SEQUENCE [LARGE SCALE GENOMIC DNA]</scope>
    <source>
        <strain evidence="1">Lab_2022b</strain>
    </source>
</reference>
<dbReference type="EMBL" id="JAPXFL010000001">
    <property type="protein sequence ID" value="KAK9512263.1"/>
    <property type="molecule type" value="Genomic_DNA"/>
</dbReference>
<keyword evidence="2" id="KW-1185">Reference proteome</keyword>